<proteinExistence type="inferred from homology"/>
<dbReference type="Pfam" id="PF00126">
    <property type="entry name" value="HTH_1"/>
    <property type="match status" value="1"/>
</dbReference>
<dbReference type="FunFam" id="1.10.10.10:FF:000001">
    <property type="entry name" value="LysR family transcriptional regulator"/>
    <property type="match status" value="1"/>
</dbReference>
<comment type="similarity">
    <text evidence="1">Belongs to the LysR transcriptional regulatory family.</text>
</comment>
<dbReference type="GO" id="GO:0005829">
    <property type="term" value="C:cytosol"/>
    <property type="evidence" value="ECO:0007669"/>
    <property type="project" value="TreeGrafter"/>
</dbReference>
<organism evidence="6 7">
    <name type="scientific">Candidatus Allocopromorpha excrementipullorum</name>
    <dbReference type="NCBI Taxonomy" id="2840743"/>
    <lineage>
        <taxon>Bacteria</taxon>
        <taxon>Bacillati</taxon>
        <taxon>Bacillota</taxon>
        <taxon>Clostridia</taxon>
        <taxon>Eubacteriales</taxon>
        <taxon>Eubacteriaceae</taxon>
        <taxon>Eubacteriaceae incertae sedis</taxon>
        <taxon>Candidatus Allocopromorpha</taxon>
    </lineage>
</organism>
<evidence type="ECO:0000259" key="5">
    <source>
        <dbReference type="PROSITE" id="PS50931"/>
    </source>
</evidence>
<dbReference type="SUPFAM" id="SSF46785">
    <property type="entry name" value="Winged helix' DNA-binding domain"/>
    <property type="match status" value="1"/>
</dbReference>
<dbReference type="Gene3D" id="1.10.10.10">
    <property type="entry name" value="Winged helix-like DNA-binding domain superfamily/Winged helix DNA-binding domain"/>
    <property type="match status" value="1"/>
</dbReference>
<dbReference type="PROSITE" id="PS50931">
    <property type="entry name" value="HTH_LYSR"/>
    <property type="match status" value="1"/>
</dbReference>
<dbReference type="InterPro" id="IPR036388">
    <property type="entry name" value="WH-like_DNA-bd_sf"/>
</dbReference>
<evidence type="ECO:0000256" key="2">
    <source>
        <dbReference type="ARBA" id="ARBA00023015"/>
    </source>
</evidence>
<accession>A0A9D1SV09</accession>
<dbReference type="InterPro" id="IPR005119">
    <property type="entry name" value="LysR_subst-bd"/>
</dbReference>
<dbReference type="InterPro" id="IPR050950">
    <property type="entry name" value="HTH-type_LysR_regulators"/>
</dbReference>
<dbReference type="PANTHER" id="PTHR30419">
    <property type="entry name" value="HTH-TYPE TRANSCRIPTIONAL REGULATOR YBHD"/>
    <property type="match status" value="1"/>
</dbReference>
<dbReference type="SUPFAM" id="SSF53850">
    <property type="entry name" value="Periplasmic binding protein-like II"/>
    <property type="match status" value="1"/>
</dbReference>
<gene>
    <name evidence="6" type="ORF">IAD25_08755</name>
</gene>
<evidence type="ECO:0000313" key="6">
    <source>
        <dbReference type="EMBL" id="HIU96773.1"/>
    </source>
</evidence>
<dbReference type="PANTHER" id="PTHR30419:SF28">
    <property type="entry name" value="HTH-TYPE TRANSCRIPTIONAL REGULATOR BSDA"/>
    <property type="match status" value="1"/>
</dbReference>
<evidence type="ECO:0000313" key="7">
    <source>
        <dbReference type="Proteomes" id="UP000824130"/>
    </source>
</evidence>
<evidence type="ECO:0000256" key="1">
    <source>
        <dbReference type="ARBA" id="ARBA00009437"/>
    </source>
</evidence>
<protein>
    <submittedName>
        <fullName evidence="6">LysR family transcriptional regulator</fullName>
    </submittedName>
</protein>
<dbReference type="Pfam" id="PF03466">
    <property type="entry name" value="LysR_substrate"/>
    <property type="match status" value="1"/>
</dbReference>
<keyword evidence="3" id="KW-0238">DNA-binding</keyword>
<evidence type="ECO:0000256" key="4">
    <source>
        <dbReference type="ARBA" id="ARBA00023163"/>
    </source>
</evidence>
<reference evidence="6" key="1">
    <citation type="submission" date="2020-10" db="EMBL/GenBank/DDBJ databases">
        <authorList>
            <person name="Gilroy R."/>
        </authorList>
    </citation>
    <scope>NUCLEOTIDE SEQUENCE</scope>
    <source>
        <strain evidence="6">ChiSjej4B22-8349</strain>
    </source>
</reference>
<dbReference type="Proteomes" id="UP000824130">
    <property type="component" value="Unassembled WGS sequence"/>
</dbReference>
<dbReference type="InterPro" id="IPR036390">
    <property type="entry name" value="WH_DNA-bd_sf"/>
</dbReference>
<dbReference type="GO" id="GO:0003700">
    <property type="term" value="F:DNA-binding transcription factor activity"/>
    <property type="evidence" value="ECO:0007669"/>
    <property type="project" value="InterPro"/>
</dbReference>
<dbReference type="PRINTS" id="PR00039">
    <property type="entry name" value="HTHLYSR"/>
</dbReference>
<dbReference type="AlphaFoldDB" id="A0A9D1SV09"/>
<reference evidence="6" key="2">
    <citation type="journal article" date="2021" name="PeerJ">
        <title>Extensive microbial diversity within the chicken gut microbiome revealed by metagenomics and culture.</title>
        <authorList>
            <person name="Gilroy R."/>
            <person name="Ravi A."/>
            <person name="Getino M."/>
            <person name="Pursley I."/>
            <person name="Horton D.L."/>
            <person name="Alikhan N.F."/>
            <person name="Baker D."/>
            <person name="Gharbi K."/>
            <person name="Hall N."/>
            <person name="Watson M."/>
            <person name="Adriaenssens E.M."/>
            <person name="Foster-Nyarko E."/>
            <person name="Jarju S."/>
            <person name="Secka A."/>
            <person name="Antonio M."/>
            <person name="Oren A."/>
            <person name="Chaudhuri R.R."/>
            <person name="La Ragione R."/>
            <person name="Hildebrand F."/>
            <person name="Pallen M.J."/>
        </authorList>
    </citation>
    <scope>NUCLEOTIDE SEQUENCE</scope>
    <source>
        <strain evidence="6">ChiSjej4B22-8349</strain>
    </source>
</reference>
<dbReference type="GO" id="GO:0003677">
    <property type="term" value="F:DNA binding"/>
    <property type="evidence" value="ECO:0007669"/>
    <property type="project" value="UniProtKB-KW"/>
</dbReference>
<name>A0A9D1SV09_9FIRM</name>
<dbReference type="InterPro" id="IPR000847">
    <property type="entry name" value="LysR_HTH_N"/>
</dbReference>
<keyword evidence="2" id="KW-0805">Transcription regulation</keyword>
<sequence>MIYLETEQLKCVSAVAKYGSFTEASYYLSRSQSSISKNILKLEAELGIKIFSRTTRSITLTDAGRELLPLIDEMLSVSSKIEAAARSYSIPAGHHLTVGTIYMGSHNHIESVVAEYSIKHPSVEIEFLESTTSALIPALLAKTVDVAFVSSMYLIHQEVNFQTDPRFISHTVLKDPYYLVTSHGHPLAAKAKIDYSDLKDQVFITTDKKMQVYHDAVFKVLHDHGISPKVALQCSSVRSVLKMVAENAGVAILSSLAIDANDKLAIIPFYTPLIRDTQIIMLNRPKIPVYIQSFYDYLSKKSSRRR</sequence>
<dbReference type="EMBL" id="DVOB01000188">
    <property type="protein sequence ID" value="HIU96773.1"/>
    <property type="molecule type" value="Genomic_DNA"/>
</dbReference>
<dbReference type="CDD" id="cd05466">
    <property type="entry name" value="PBP2_LTTR_substrate"/>
    <property type="match status" value="1"/>
</dbReference>
<feature type="domain" description="HTH lysR-type" evidence="5">
    <location>
        <begin position="4"/>
        <end position="61"/>
    </location>
</feature>
<comment type="caution">
    <text evidence="6">The sequence shown here is derived from an EMBL/GenBank/DDBJ whole genome shotgun (WGS) entry which is preliminary data.</text>
</comment>
<keyword evidence="4" id="KW-0804">Transcription</keyword>
<dbReference type="Gene3D" id="3.40.190.290">
    <property type="match status" value="1"/>
</dbReference>
<evidence type="ECO:0000256" key="3">
    <source>
        <dbReference type="ARBA" id="ARBA00023125"/>
    </source>
</evidence>